<comment type="subcellular location">
    <subcellularLocation>
        <location evidence="2 12">Bacterial flagellum basal body</location>
    </subcellularLocation>
    <subcellularLocation>
        <location evidence="3">Cell membrane</location>
        <topology evidence="3">Multi-pass membrane protein</topology>
    </subcellularLocation>
</comment>
<evidence type="ECO:0000256" key="12">
    <source>
        <dbReference type="PIRNR" id="PIRNR004862"/>
    </source>
</evidence>
<feature type="domain" description="Flagellar M-ring C-terminal" evidence="16">
    <location>
        <begin position="261"/>
        <end position="443"/>
    </location>
</feature>
<evidence type="ECO:0000256" key="2">
    <source>
        <dbReference type="ARBA" id="ARBA00004117"/>
    </source>
</evidence>
<dbReference type="Proteomes" id="UP000242231">
    <property type="component" value="Unassembled WGS sequence"/>
</dbReference>
<evidence type="ECO:0000259" key="15">
    <source>
        <dbReference type="Pfam" id="PF01514"/>
    </source>
</evidence>
<reference evidence="18" key="1">
    <citation type="submission" date="2016-11" db="EMBL/GenBank/DDBJ databases">
        <authorList>
            <person name="Sisinthy S."/>
            <person name="Ara S."/>
            <person name="Gundlapally S.R."/>
        </authorList>
    </citation>
    <scope>NUCLEOTIDE SEQUENCE [LARGE SCALE GENOMIC DNA]</scope>
    <source>
        <strain evidence="18">V1-41</strain>
    </source>
</reference>
<keyword evidence="17" id="KW-0282">Flagellum</keyword>
<dbReference type="Pfam" id="PF01514">
    <property type="entry name" value="YscJ_FliF"/>
    <property type="match status" value="1"/>
</dbReference>
<dbReference type="InterPro" id="IPR045851">
    <property type="entry name" value="AMP-bd_C_sf"/>
</dbReference>
<dbReference type="InterPro" id="IPR043427">
    <property type="entry name" value="YscJ/FliF"/>
</dbReference>
<keyword evidence="18" id="KW-1185">Reference proteome</keyword>
<feature type="domain" description="Flagellar M-ring N-terminal" evidence="15">
    <location>
        <begin position="55"/>
        <end position="229"/>
    </location>
</feature>
<feature type="transmembrane region" description="Helical" evidence="14">
    <location>
        <begin position="468"/>
        <end position="486"/>
    </location>
</feature>
<keyword evidence="7 14" id="KW-0812">Transmembrane</keyword>
<evidence type="ECO:0000256" key="10">
    <source>
        <dbReference type="ARBA" id="ARBA00023143"/>
    </source>
</evidence>
<evidence type="ECO:0000313" key="18">
    <source>
        <dbReference type="Proteomes" id="UP000242231"/>
    </source>
</evidence>
<evidence type="ECO:0000256" key="1">
    <source>
        <dbReference type="ARBA" id="ARBA00003820"/>
    </source>
</evidence>
<comment type="similarity">
    <text evidence="4 12">Belongs to the FliF family.</text>
</comment>
<dbReference type="AlphaFoldDB" id="A0A2P5TMQ7"/>
<dbReference type="PANTHER" id="PTHR30046:SF0">
    <property type="entry name" value="FLAGELLAR M-RING PROTEIN"/>
    <property type="match status" value="1"/>
</dbReference>
<evidence type="ECO:0000256" key="6">
    <source>
        <dbReference type="ARBA" id="ARBA00022475"/>
    </source>
</evidence>
<dbReference type="Gene3D" id="3.30.300.30">
    <property type="match status" value="1"/>
</dbReference>
<evidence type="ECO:0000259" key="16">
    <source>
        <dbReference type="Pfam" id="PF08345"/>
    </source>
</evidence>
<keyword evidence="8 14" id="KW-1133">Transmembrane helix</keyword>
<name>A0A2P5TMQ7_9GAMM</name>
<proteinExistence type="inferred from homology"/>
<dbReference type="NCBIfam" id="TIGR00206">
    <property type="entry name" value="fliF"/>
    <property type="match status" value="1"/>
</dbReference>
<dbReference type="GO" id="GO:0003774">
    <property type="term" value="F:cytoskeletal motor activity"/>
    <property type="evidence" value="ECO:0007669"/>
    <property type="project" value="InterPro"/>
</dbReference>
<comment type="function">
    <text evidence="1 12">The M ring may be actively involved in energy transduction.</text>
</comment>
<evidence type="ECO:0000256" key="11">
    <source>
        <dbReference type="ARBA" id="ARBA00025936"/>
    </source>
</evidence>
<protein>
    <recommendedName>
        <fullName evidence="5 12">Flagellar M-ring protein</fullName>
    </recommendedName>
</protein>
<evidence type="ECO:0000256" key="8">
    <source>
        <dbReference type="ARBA" id="ARBA00022989"/>
    </source>
</evidence>
<dbReference type="PRINTS" id="PR01009">
    <property type="entry name" value="FLGMRINGFLIF"/>
</dbReference>
<dbReference type="PANTHER" id="PTHR30046">
    <property type="entry name" value="FLAGELLAR M-RING PROTEIN"/>
    <property type="match status" value="1"/>
</dbReference>
<keyword evidence="17" id="KW-0966">Cell projection</keyword>
<dbReference type="InterPro" id="IPR000067">
    <property type="entry name" value="FlgMring_FliF"/>
</dbReference>
<evidence type="ECO:0000256" key="5">
    <source>
        <dbReference type="ARBA" id="ARBA00017949"/>
    </source>
</evidence>
<feature type="region of interest" description="Disordered" evidence="13">
    <location>
        <begin position="282"/>
        <end position="350"/>
    </location>
</feature>
<keyword evidence="6" id="KW-1003">Cell membrane</keyword>
<evidence type="ECO:0000256" key="14">
    <source>
        <dbReference type="SAM" id="Phobius"/>
    </source>
</evidence>
<evidence type="ECO:0000256" key="9">
    <source>
        <dbReference type="ARBA" id="ARBA00023136"/>
    </source>
</evidence>
<evidence type="ECO:0000313" key="17">
    <source>
        <dbReference type="EMBL" id="PPL16745.1"/>
    </source>
</evidence>
<organism evidence="17 18">
    <name type="scientific">Oceanisphaera arctica</name>
    <dbReference type="NCBI Taxonomy" id="641510"/>
    <lineage>
        <taxon>Bacteria</taxon>
        <taxon>Pseudomonadati</taxon>
        <taxon>Pseudomonadota</taxon>
        <taxon>Gammaproteobacteria</taxon>
        <taxon>Aeromonadales</taxon>
        <taxon>Aeromonadaceae</taxon>
        <taxon>Oceanisphaera</taxon>
    </lineage>
</organism>
<dbReference type="InterPro" id="IPR006182">
    <property type="entry name" value="FliF_N_dom"/>
</dbReference>
<accession>A0A2P5TMQ7</accession>
<dbReference type="OrthoDB" id="8554211at2"/>
<dbReference type="GO" id="GO:0071973">
    <property type="term" value="P:bacterial-type flagellum-dependent cell motility"/>
    <property type="evidence" value="ECO:0007669"/>
    <property type="project" value="InterPro"/>
</dbReference>
<feature type="transmembrane region" description="Helical" evidence="14">
    <location>
        <begin position="33"/>
        <end position="54"/>
    </location>
</feature>
<keyword evidence="9 14" id="KW-0472">Membrane</keyword>
<dbReference type="EMBL" id="MPZM01000012">
    <property type="protein sequence ID" value="PPL16745.1"/>
    <property type="molecule type" value="Genomic_DNA"/>
</dbReference>
<comment type="caution">
    <text evidence="17">The sequence shown here is derived from an EMBL/GenBank/DDBJ whole genome shotgun (WGS) entry which is preliminary data.</text>
</comment>
<evidence type="ECO:0000256" key="3">
    <source>
        <dbReference type="ARBA" id="ARBA00004651"/>
    </source>
</evidence>
<evidence type="ECO:0000256" key="7">
    <source>
        <dbReference type="ARBA" id="ARBA00022692"/>
    </source>
</evidence>
<evidence type="ECO:0000256" key="13">
    <source>
        <dbReference type="SAM" id="MobiDB-lite"/>
    </source>
</evidence>
<feature type="compositionally biased region" description="Polar residues" evidence="13">
    <location>
        <begin position="289"/>
        <end position="317"/>
    </location>
</feature>
<keyword evidence="10 12" id="KW-0975">Bacterial flagellum</keyword>
<comment type="subunit">
    <text evidence="11">The basal body constitutes a major portion of the flagellar organelle and consists of four rings (L,P,S, and M) mounted on a central rod. The M ring is integral to the inner membrane of the cell and may be connected to the flagellar rod via the S ring. The S (supramembrane ring) lies just distal to the M ring. The L and P rings lie in the outer membrane and the periplasmic space, respectively.</text>
</comment>
<dbReference type="GO" id="GO:0009431">
    <property type="term" value="C:bacterial-type flagellum basal body, MS ring"/>
    <property type="evidence" value="ECO:0007669"/>
    <property type="project" value="InterPro"/>
</dbReference>
<gene>
    <name evidence="17" type="ORF">UN63_07410</name>
</gene>
<dbReference type="RefSeq" id="WP_104486142.1">
    <property type="nucleotide sequence ID" value="NZ_BMYB01000002.1"/>
</dbReference>
<dbReference type="GO" id="GO:0005886">
    <property type="term" value="C:plasma membrane"/>
    <property type="evidence" value="ECO:0007669"/>
    <property type="project" value="UniProtKB-SubCell"/>
</dbReference>
<keyword evidence="17" id="KW-0969">Cilium</keyword>
<dbReference type="PIRSF" id="PIRSF004862">
    <property type="entry name" value="FliF"/>
    <property type="match status" value="1"/>
</dbReference>
<dbReference type="InterPro" id="IPR013556">
    <property type="entry name" value="Flag_M-ring_C"/>
</dbReference>
<sequence length="566" mass="62026">MNQDATTAPSRQNTSTQVTGIGRLLARARNNPLLPLLLAAAAVAAIVIALLLWASSPEYRVLFSNLSEADGGRIISELDKRAVPYRFSEGGHSLLVPGDQVHRLRLHLAEQGLPQSGNTGFALLDEQAFGISQFAEQINFQRALEGELASSIESLGPVARARVHLAMAKSSVFIRDREPAKASVVLNLHPGRVLDEGQISAIVHMVSGSVPELAADKVTLVDQRGSLLSRTGSSRGDLDGTQLSYIEEVERSFRQRIENILTPIMGAHNVRAQVAAQIDFSNREETSERYSPNQGGSPATVRSSQHSASYNGSQQPAQGVPGALSNVPPGTAASPIEQPTDDNGAGTTPSADAVQAAALQQQNNVINYEVDRNITHIQYRQGHIKRLTAAVVVNYRSLPGEGGEYIKTPLSDTELEHITRLARQAMGFSEIRGDQLEVVNSLFIEQQSTLPPREWWESPSLQRLALTFGRYLLVGLAALLLYLLLLRPLLRRYAPPPEPAGIQVTVDDEQNDEPGPEKMVEATYERVLQKRKTHPHEQHLALLRKLAKEDPHLVAMIIRSWIHKYE</sequence>
<dbReference type="Pfam" id="PF08345">
    <property type="entry name" value="YscJ_FliF_C"/>
    <property type="match status" value="1"/>
</dbReference>
<evidence type="ECO:0000256" key="4">
    <source>
        <dbReference type="ARBA" id="ARBA00007971"/>
    </source>
</evidence>